<dbReference type="InterPro" id="IPR014036">
    <property type="entry name" value="DeoR-like_C"/>
</dbReference>
<dbReference type="Proteomes" id="UP000198752">
    <property type="component" value="Unassembled WGS sequence"/>
</dbReference>
<dbReference type="Gene3D" id="1.10.10.10">
    <property type="entry name" value="Winged helix-like DNA-binding domain superfamily/Winged helix DNA-binding domain"/>
    <property type="match status" value="1"/>
</dbReference>
<sequence length="255" mass="28478">MLAEERQQMILKLLTESHVVKLRELVLMLDASESTVRRDLHDLENRHFLHRIHGGASLLRKLNEEPDMEAKTLRNVQQKKMVAQLAAQKINDNDCIYLDAGTTTLEMIPFIVANNVTVVTNAPAHCDLLIRKHKVCYLLGGLMKPTTKAIVGSIAMNNIDLFRFDAAFIGVNGIDPSMGYTTPDPEEAALKRRAHDLADCSYVVSDSSKFAEISFCKMFDLGEATIITDEVPERYLSLITDKTSVCIANQAMKLS</sequence>
<gene>
    <name evidence="5" type="ORF">SAMN02982927_00317</name>
</gene>
<dbReference type="SMART" id="SM01134">
    <property type="entry name" value="DeoRC"/>
    <property type="match status" value="1"/>
</dbReference>
<dbReference type="PROSITE" id="PS51000">
    <property type="entry name" value="HTH_DEOR_2"/>
    <property type="match status" value="1"/>
</dbReference>
<dbReference type="GO" id="GO:0003700">
    <property type="term" value="F:DNA-binding transcription factor activity"/>
    <property type="evidence" value="ECO:0007669"/>
    <property type="project" value="InterPro"/>
</dbReference>
<accession>A0A1I2N8U2</accession>
<evidence type="ECO:0000313" key="5">
    <source>
        <dbReference type="EMBL" id="SFF99289.1"/>
    </source>
</evidence>
<evidence type="ECO:0000256" key="2">
    <source>
        <dbReference type="ARBA" id="ARBA00023125"/>
    </source>
</evidence>
<dbReference type="Pfam" id="PF00455">
    <property type="entry name" value="DeoRC"/>
    <property type="match status" value="1"/>
</dbReference>
<keyword evidence="3" id="KW-0804">Transcription</keyword>
<dbReference type="SUPFAM" id="SSF100950">
    <property type="entry name" value="NagB/RpiA/CoA transferase-like"/>
    <property type="match status" value="1"/>
</dbReference>
<keyword evidence="1" id="KW-0805">Transcription regulation</keyword>
<dbReference type="PROSITE" id="PS00894">
    <property type="entry name" value="HTH_DEOR_1"/>
    <property type="match status" value="1"/>
</dbReference>
<organism evidence="5 6">
    <name type="scientific">Sporolactobacillus nakayamae</name>
    <dbReference type="NCBI Taxonomy" id="269670"/>
    <lineage>
        <taxon>Bacteria</taxon>
        <taxon>Bacillati</taxon>
        <taxon>Bacillota</taxon>
        <taxon>Bacilli</taxon>
        <taxon>Bacillales</taxon>
        <taxon>Sporolactobacillaceae</taxon>
        <taxon>Sporolactobacillus</taxon>
    </lineage>
</organism>
<dbReference type="STRING" id="269670.SAMN02982927_00317"/>
<evidence type="ECO:0000313" key="6">
    <source>
        <dbReference type="Proteomes" id="UP000198752"/>
    </source>
</evidence>
<dbReference type="InterPro" id="IPR036388">
    <property type="entry name" value="WH-like_DNA-bd_sf"/>
</dbReference>
<dbReference type="Pfam" id="PF08220">
    <property type="entry name" value="HTH_DeoR"/>
    <property type="match status" value="1"/>
</dbReference>
<evidence type="ECO:0000256" key="3">
    <source>
        <dbReference type="ARBA" id="ARBA00023163"/>
    </source>
</evidence>
<reference evidence="6" key="1">
    <citation type="submission" date="2016-10" db="EMBL/GenBank/DDBJ databases">
        <authorList>
            <person name="Varghese N."/>
            <person name="Submissions S."/>
        </authorList>
    </citation>
    <scope>NUCLEOTIDE SEQUENCE [LARGE SCALE GENOMIC DNA]</scope>
    <source>
        <strain evidence="6">ATCC 700379</strain>
    </source>
</reference>
<evidence type="ECO:0000256" key="1">
    <source>
        <dbReference type="ARBA" id="ARBA00023015"/>
    </source>
</evidence>
<dbReference type="InterPro" id="IPR001034">
    <property type="entry name" value="DeoR_HTH"/>
</dbReference>
<dbReference type="AlphaFoldDB" id="A0A1I2N8U2"/>
<dbReference type="InterPro" id="IPR037171">
    <property type="entry name" value="NagB/RpiA_transferase-like"/>
</dbReference>
<dbReference type="PANTHER" id="PTHR30363">
    <property type="entry name" value="HTH-TYPE TRANSCRIPTIONAL REGULATOR SRLR-RELATED"/>
    <property type="match status" value="1"/>
</dbReference>
<proteinExistence type="predicted"/>
<dbReference type="Gene3D" id="3.40.50.1360">
    <property type="match status" value="1"/>
</dbReference>
<name>A0A1I2N8U2_9BACL</name>
<dbReference type="SMART" id="SM00420">
    <property type="entry name" value="HTH_DEOR"/>
    <property type="match status" value="1"/>
</dbReference>
<dbReference type="InterPro" id="IPR018356">
    <property type="entry name" value="Tscrpt_reg_HTH_DeoR_CS"/>
</dbReference>
<evidence type="ECO:0000259" key="4">
    <source>
        <dbReference type="PROSITE" id="PS51000"/>
    </source>
</evidence>
<keyword evidence="2" id="KW-0238">DNA-binding</keyword>
<keyword evidence="6" id="KW-1185">Reference proteome</keyword>
<dbReference type="RefSeq" id="WP_093669375.1">
    <property type="nucleotide sequence ID" value="NZ_FOOY01000003.1"/>
</dbReference>
<dbReference type="GO" id="GO:0003677">
    <property type="term" value="F:DNA binding"/>
    <property type="evidence" value="ECO:0007669"/>
    <property type="project" value="UniProtKB-KW"/>
</dbReference>
<protein>
    <submittedName>
        <fullName evidence="5">Transcriptional regulator, DeoR family</fullName>
    </submittedName>
</protein>
<dbReference type="SUPFAM" id="SSF46785">
    <property type="entry name" value="Winged helix' DNA-binding domain"/>
    <property type="match status" value="1"/>
</dbReference>
<dbReference type="OrthoDB" id="9797223at2"/>
<dbReference type="EMBL" id="FOOY01000003">
    <property type="protein sequence ID" value="SFF99289.1"/>
    <property type="molecule type" value="Genomic_DNA"/>
</dbReference>
<dbReference type="InterPro" id="IPR036390">
    <property type="entry name" value="WH_DNA-bd_sf"/>
</dbReference>
<dbReference type="PANTHER" id="PTHR30363:SF56">
    <property type="entry name" value="TRANSCRIPTIONAL REGULATOR, DEOR FAMILY"/>
    <property type="match status" value="1"/>
</dbReference>
<feature type="domain" description="HTH deoR-type" evidence="4">
    <location>
        <begin position="3"/>
        <end position="58"/>
    </location>
</feature>
<dbReference type="PRINTS" id="PR00037">
    <property type="entry name" value="HTHLACR"/>
</dbReference>
<dbReference type="InterPro" id="IPR050313">
    <property type="entry name" value="Carb_Metab_HTH_regulators"/>
</dbReference>